<dbReference type="RefSeq" id="WP_190351935.1">
    <property type="nucleotide sequence ID" value="NZ_JACJPY010000056.1"/>
</dbReference>
<feature type="coiled-coil region" evidence="1">
    <location>
        <begin position="303"/>
        <end position="351"/>
    </location>
</feature>
<evidence type="ECO:0000256" key="1">
    <source>
        <dbReference type="SAM" id="Coils"/>
    </source>
</evidence>
<dbReference type="EMBL" id="JACJPY010000056">
    <property type="protein sequence ID" value="MBD2151515.1"/>
    <property type="molecule type" value="Genomic_DNA"/>
</dbReference>
<evidence type="ECO:0000256" key="2">
    <source>
        <dbReference type="SAM" id="Phobius"/>
    </source>
</evidence>
<evidence type="ECO:0000313" key="3">
    <source>
        <dbReference type="EMBL" id="MBD2151515.1"/>
    </source>
</evidence>
<dbReference type="AlphaFoldDB" id="A0A926UUC7"/>
<comment type="caution">
    <text evidence="3">The sequence shown here is derived from an EMBL/GenBank/DDBJ whole genome shotgun (WGS) entry which is preliminary data.</text>
</comment>
<reference evidence="3" key="2">
    <citation type="submission" date="2020-08" db="EMBL/GenBank/DDBJ databases">
        <authorList>
            <person name="Chen M."/>
            <person name="Teng W."/>
            <person name="Zhao L."/>
            <person name="Hu C."/>
            <person name="Zhou Y."/>
            <person name="Han B."/>
            <person name="Song L."/>
            <person name="Shu W."/>
        </authorList>
    </citation>
    <scope>NUCLEOTIDE SEQUENCE</scope>
    <source>
        <strain evidence="3">FACHB-1277</strain>
    </source>
</reference>
<reference evidence="3" key="1">
    <citation type="journal article" date="2015" name="ISME J.">
        <title>Draft Genome Sequence of Streptomyces incarnatus NRRL8089, which Produces the Nucleoside Antibiotic Sinefungin.</title>
        <authorList>
            <person name="Oshima K."/>
            <person name="Hattori M."/>
            <person name="Shimizu H."/>
            <person name="Fukuda K."/>
            <person name="Nemoto M."/>
            <person name="Inagaki K."/>
            <person name="Tamura T."/>
        </authorList>
    </citation>
    <scope>NUCLEOTIDE SEQUENCE</scope>
    <source>
        <strain evidence="3">FACHB-1277</strain>
    </source>
</reference>
<accession>A0A926UUC7</accession>
<keyword evidence="4" id="KW-1185">Reference proteome</keyword>
<keyword evidence="1" id="KW-0175">Coiled coil</keyword>
<evidence type="ECO:0000313" key="4">
    <source>
        <dbReference type="Proteomes" id="UP000631421"/>
    </source>
</evidence>
<feature type="transmembrane region" description="Helical" evidence="2">
    <location>
        <begin position="410"/>
        <end position="433"/>
    </location>
</feature>
<organism evidence="3 4">
    <name type="scientific">Pseudanabaena cinerea FACHB-1277</name>
    <dbReference type="NCBI Taxonomy" id="2949581"/>
    <lineage>
        <taxon>Bacteria</taxon>
        <taxon>Bacillati</taxon>
        <taxon>Cyanobacteriota</taxon>
        <taxon>Cyanophyceae</taxon>
        <taxon>Pseudanabaenales</taxon>
        <taxon>Pseudanabaenaceae</taxon>
        <taxon>Pseudanabaena</taxon>
        <taxon>Pseudanabaena cinerea</taxon>
    </lineage>
</organism>
<dbReference type="Proteomes" id="UP000631421">
    <property type="component" value="Unassembled WGS sequence"/>
</dbReference>
<keyword evidence="2" id="KW-1133">Transmembrane helix</keyword>
<name>A0A926UUC7_9CYAN</name>
<gene>
    <name evidence="3" type="ORF">H6F44_15505</name>
</gene>
<protein>
    <submittedName>
        <fullName evidence="3">Uncharacterized protein</fullName>
    </submittedName>
</protein>
<proteinExistence type="predicted"/>
<keyword evidence="2" id="KW-0812">Transmembrane</keyword>
<sequence length="435" mass="50005">MINIYELILNSLYSANNIKLEREKINFLKSLQPYVTSLRSSFKNKQINVDYRDRNVQAAYLIAYYPSYIEMTYEVLNRHGKDVLCSQNNILNVCLFGAGAAPEAVAIINFINENALEIEELNIYAYDIFASTWNFSINLVKNFIIPHLWQSKNFNINIFDLDLCEPDSLKNINQQIKSSNLFIFQNCLNELNKQDIAIANINYLVENIPRASRLIIADLVYNSVTNIKLHIEKKLEELSYNLDFRSNIKEEIRLQIPLPNAIRQHLLISVNGLIPRTKVRFDFISAYYPLLEVKELVPDRISLEALQAYIKDLEAKQTNFQKEKEDLEILVNQMQQQILNLQNQVETQLNLQALAENVQKPNASDNDAVLAQFDQSLIAVDSSLRDLVRQTRDNIVAQTRLAQQKQEKKLWMAIAVSSALGLLSIVLAIIVILGR</sequence>
<keyword evidence="2" id="KW-0472">Membrane</keyword>